<keyword evidence="1" id="KW-0812">Transmembrane</keyword>
<dbReference type="eggNOG" id="ENOG50306VG">
    <property type="taxonomic scope" value="Bacteria"/>
</dbReference>
<dbReference type="RefSeq" id="WP_010763733.1">
    <property type="nucleotide sequence ID" value="NZ_ASWB01000004.1"/>
</dbReference>
<evidence type="ECO:0000313" key="4">
    <source>
        <dbReference type="Proteomes" id="UP000013781"/>
    </source>
</evidence>
<dbReference type="PATRIC" id="fig|1158609.3.peg.296"/>
<name>R2TIL3_9ENTE</name>
<dbReference type="EMBL" id="ASWB01000004">
    <property type="protein sequence ID" value="EOT65310.1"/>
    <property type="molecule type" value="Genomic_DNA"/>
</dbReference>
<dbReference type="HOGENOM" id="CLU_1388365_0_0_9"/>
<dbReference type="OrthoDB" id="2193643at2"/>
<dbReference type="Pfam" id="PF17294">
    <property type="entry name" value="Lipoprotein_22"/>
    <property type="match status" value="1"/>
</dbReference>
<dbReference type="STRING" id="155617.RV09_GL003270"/>
<dbReference type="Proteomes" id="UP000013781">
    <property type="component" value="Unassembled WGS sequence"/>
</dbReference>
<reference evidence="3 5" key="2">
    <citation type="submission" date="2013-03" db="EMBL/GenBank/DDBJ databases">
        <title>The Genome Sequence of Enterococcus moraviensis BAA-383 (PacBio/Illumina hybrid assembly).</title>
        <authorList>
            <consortium name="The Broad Institute Genomics Platform"/>
            <consortium name="The Broad Institute Genome Sequencing Center for Infectious Disease"/>
            <person name="Earl A."/>
            <person name="Russ C."/>
            <person name="Gilmore M."/>
            <person name="Surin D."/>
            <person name="Walker B."/>
            <person name="Young S."/>
            <person name="Zeng Q."/>
            <person name="Gargeya S."/>
            <person name="Fitzgerald M."/>
            <person name="Haas B."/>
            <person name="Abouelleil A."/>
            <person name="Allen A.W."/>
            <person name="Alvarado L."/>
            <person name="Arachchi H.M."/>
            <person name="Berlin A.M."/>
            <person name="Chapman S.B."/>
            <person name="Gainer-Dewar J."/>
            <person name="Goldberg J."/>
            <person name="Griggs A."/>
            <person name="Gujja S."/>
            <person name="Hansen M."/>
            <person name="Howarth C."/>
            <person name="Imamovic A."/>
            <person name="Ireland A."/>
            <person name="Larimer J."/>
            <person name="McCowan C."/>
            <person name="Murphy C."/>
            <person name="Pearson M."/>
            <person name="Poon T.W."/>
            <person name="Priest M."/>
            <person name="Roberts A."/>
            <person name="Saif S."/>
            <person name="Shea T."/>
            <person name="Sisk P."/>
            <person name="Sykes S."/>
            <person name="Wortman J."/>
            <person name="Nusbaum C."/>
            <person name="Birren B."/>
        </authorList>
    </citation>
    <scope>NUCLEOTIDE SEQUENCE [LARGE SCALE GENOMIC DNA]</scope>
    <source>
        <strain evidence="3 5">ATCC BAA-383</strain>
    </source>
</reference>
<evidence type="ECO:0000313" key="3">
    <source>
        <dbReference type="EMBL" id="EOT65310.1"/>
    </source>
</evidence>
<sequence>MLKKIIISILSLVILSTGGLLLYNTFRHKPVYGIIVLDKDGTKVNDALNSQKKDIEKAVTVEGKWVEKSKMLVLNVTDAKKVMALNGFQKVTKSKNDYSFESIKHISENETTFFSKEESPLITDEANKAFPSMVHEYATLGESSAYVTSIFILPDTQYSEFTGSAVHLGVLKVKTDASKALINYNKLEMCQLYNESRD</sequence>
<dbReference type="EMBL" id="AJAS01000002">
    <property type="protein sequence ID" value="EOI06968.1"/>
    <property type="molecule type" value="Genomic_DNA"/>
</dbReference>
<keyword evidence="5" id="KW-1185">Reference proteome</keyword>
<keyword evidence="1" id="KW-1133">Transmembrane helix</keyword>
<proteinExistence type="predicted"/>
<keyword evidence="1" id="KW-0472">Membrane</keyword>
<evidence type="ECO:0000313" key="2">
    <source>
        <dbReference type="EMBL" id="EOI06968.1"/>
    </source>
</evidence>
<dbReference type="Gene3D" id="2.40.40.60">
    <property type="match status" value="1"/>
</dbReference>
<feature type="transmembrane region" description="Helical" evidence="1">
    <location>
        <begin position="6"/>
        <end position="23"/>
    </location>
</feature>
<reference evidence="2 4" key="1">
    <citation type="submission" date="2013-02" db="EMBL/GenBank/DDBJ databases">
        <title>The Genome Sequence of Enterococcus moraviensis BAA-383.</title>
        <authorList>
            <consortium name="The Broad Institute Genome Sequencing Platform"/>
            <consortium name="The Broad Institute Genome Sequencing Center for Infectious Disease"/>
            <person name="Earl A.M."/>
            <person name="Gilmore M.S."/>
            <person name="Lebreton F."/>
            <person name="Walker B."/>
            <person name="Young S.K."/>
            <person name="Zeng Q."/>
            <person name="Gargeya S."/>
            <person name="Fitzgerald M."/>
            <person name="Haas B."/>
            <person name="Abouelleil A."/>
            <person name="Alvarado L."/>
            <person name="Arachchi H.M."/>
            <person name="Berlin A.M."/>
            <person name="Chapman S.B."/>
            <person name="Dewar J."/>
            <person name="Goldberg J."/>
            <person name="Griggs A."/>
            <person name="Gujja S."/>
            <person name="Hansen M."/>
            <person name="Howarth C."/>
            <person name="Imamovic A."/>
            <person name="Larimer J."/>
            <person name="McCowan C."/>
            <person name="Murphy C."/>
            <person name="Neiman D."/>
            <person name="Pearson M."/>
            <person name="Priest M."/>
            <person name="Roberts A."/>
            <person name="Saif S."/>
            <person name="Shea T."/>
            <person name="Sisk P."/>
            <person name="Sykes S."/>
            <person name="Wortman J."/>
            <person name="Nusbaum C."/>
            <person name="Birren B."/>
        </authorList>
    </citation>
    <scope>NUCLEOTIDE SEQUENCE [LARGE SCALE GENOMIC DNA]</scope>
    <source>
        <strain evidence="2 4">ATCC BAA-383</strain>
    </source>
</reference>
<dbReference type="AlphaFoldDB" id="R2TIL3"/>
<gene>
    <name evidence="3" type="ORF">I586_03044</name>
    <name evidence="2" type="ORF">UAY_00310</name>
</gene>
<evidence type="ECO:0000313" key="5">
    <source>
        <dbReference type="Proteomes" id="UP000014157"/>
    </source>
</evidence>
<accession>R2TIL3</accession>
<dbReference type="Proteomes" id="UP000014157">
    <property type="component" value="Unassembled WGS sequence"/>
</dbReference>
<organism evidence="2 4">
    <name type="scientific">Enterococcus moraviensis ATCC BAA-383</name>
    <dbReference type="NCBI Taxonomy" id="1158609"/>
    <lineage>
        <taxon>Bacteria</taxon>
        <taxon>Bacillati</taxon>
        <taxon>Bacillota</taxon>
        <taxon>Bacilli</taxon>
        <taxon>Lactobacillales</taxon>
        <taxon>Enterococcaceae</taxon>
        <taxon>Enterococcus</taxon>
    </lineage>
</organism>
<protein>
    <submittedName>
        <fullName evidence="2">Uncharacterized protein</fullName>
    </submittedName>
</protein>
<comment type="caution">
    <text evidence="2">The sequence shown here is derived from an EMBL/GenBank/DDBJ whole genome shotgun (WGS) entry which is preliminary data.</text>
</comment>
<evidence type="ECO:0000256" key="1">
    <source>
        <dbReference type="SAM" id="Phobius"/>
    </source>
</evidence>
<dbReference type="InterPro" id="IPR035253">
    <property type="entry name" value="Lipoprotein_22_bac"/>
</dbReference>